<dbReference type="InterPro" id="IPR013783">
    <property type="entry name" value="Ig-like_fold"/>
</dbReference>
<reference evidence="8" key="1">
    <citation type="submission" date="2021-01" db="UniProtKB">
        <authorList>
            <consortium name="EnsemblMetazoa"/>
        </authorList>
    </citation>
    <scope>IDENTIFICATION</scope>
</reference>
<evidence type="ECO:0000256" key="6">
    <source>
        <dbReference type="SAM" id="SignalP"/>
    </source>
</evidence>
<dbReference type="InterPro" id="IPR003598">
    <property type="entry name" value="Ig_sub2"/>
</dbReference>
<keyword evidence="2 5" id="KW-0472">Membrane</keyword>
<proteinExistence type="predicted"/>
<feature type="compositionally biased region" description="Basic and acidic residues" evidence="4">
    <location>
        <begin position="1171"/>
        <end position="1182"/>
    </location>
</feature>
<dbReference type="GO" id="GO:0016020">
    <property type="term" value="C:membrane"/>
    <property type="evidence" value="ECO:0007669"/>
    <property type="project" value="UniProtKB-SubCell"/>
</dbReference>
<feature type="compositionally biased region" description="Polar residues" evidence="4">
    <location>
        <begin position="1467"/>
        <end position="1478"/>
    </location>
</feature>
<dbReference type="InterPro" id="IPR036179">
    <property type="entry name" value="Ig-like_dom_sf"/>
</dbReference>
<dbReference type="InParanoid" id="A0A7M7JXM1"/>
<feature type="region of interest" description="Disordered" evidence="4">
    <location>
        <begin position="102"/>
        <end position="127"/>
    </location>
</feature>
<evidence type="ECO:0000256" key="1">
    <source>
        <dbReference type="ARBA" id="ARBA00004167"/>
    </source>
</evidence>
<dbReference type="Pfam" id="PF13927">
    <property type="entry name" value="Ig_3"/>
    <property type="match status" value="1"/>
</dbReference>
<keyword evidence="9" id="KW-1185">Reference proteome</keyword>
<dbReference type="RefSeq" id="XP_022658037.1">
    <property type="nucleotide sequence ID" value="XM_022802302.1"/>
</dbReference>
<sequence length="1715" mass="186828">MRMYLWPDWPPALIFVAIAVLWPDTATSRRSTPHDGDGGDGGGSGASGGFAFRPKEHDLIGQFDFVSDRNATMLTAIVADAQPFKKPATLPRSGQQLQAQTAPISTMTSTSIWPKQASRGQRSVEKSAGLRGKIVLAPHDGAGGSEQFSTPPMATVHRKPRDYRHVAEQVVERRLLKQLYGQHFAWQQQPGIGSDNLSCGAAKSAAVSSNSKRQSHQQEQHHYSQEATETLHHVNSAVVVTGADPNGGKRSKALHMLNEASQETTRSAALANNRQRALVGAKRSAALLKTKTHADDHRHYRNYLPKYQTRRKDLRVSSAVDVAKVSGEVMATSLFSAGHKSMANSIRNVTYDDSKPGKGRERPNTTEDKVDNPFISNSPKESTKKGEDSEIHSLEISGRSVTTSQSAHEGLAKLVTVLRTRTNRDTHKSRLLITDRWPLETVRLEMAGAGGQQQHSQMQQWMKRGRATRGQLRHRSHVSDAGQIDAGQIQSDMGMDRGVVVERGRRVAQAQAQLSQPSYGYSQKKGVKKGQASIVFTAIEGGSVSLPCTVTPGPEWRSSGSDGDEEMALVLWYKDDIPAPLFTIDARETGGDLQSARQSSLDMLKDRAVFTFGWTSSTSTSSIDGFDHREPPSTPIESMHDVLTTVQHAGSNSQGSSSSSVAQLQLEPVRGSDEGEYRCRVDFKRARSINTVVNLRVIVPPGMPVIETTAGVTLQGGLAGPFNEGDPLSLHCYTKDVGRPRAALFWTGRQGHVIDDSFTFDHLDTTHSVVRNTLEIGILQREHLLAGFSCQATNNNITEPSKTSITLDLNLKPLDISIQPAPRPLSVGVTAELVCSSSGSRPPAILSWWKGDKQLQATKEDFPKGGLSTSTLSFAPEPEDDGKVLVCRAENPAIAKGATYSRRSAAALKRSWTLDVHYTPRVSVSLGGGLRSGEIHEGRDVYLECDIKANPLVHEILWHFNGTTELHTDKDKGIIISGSSLVLQAVNRSQRGWYTCSAANREGIARSNRLFLRVKYVPRCRNPSERRVYGVDIHETAQIWCDLDADPIENIHFSWAFNNSQQGKRADLSSLASAGAHRASRAMINYKPLTEQDYGELVCFGRNEVGEQVEPCVYHIVAAAIPDPPRNCSQVNATENGLTVECSEGAWNGNAIVQSQLFYIAELYSVRQNRNSDDDISEKNDEGSTLQEQNQPWPISIANVTVDGTIGISTPVFVFSELPRSNEIKLSGDAEDRAGVGQSYRVRLYAQNHKGRSAVKTLTVHLLNTASNYQTEQSTSHLGVAWVVRPLLGLMLGLLVSITTGGFALFALLKCNSKQQSQQKHGSHTDVNKGAVAAPQTNAGGNKSMMLSLLKGDATSAQFEDSPGILQLLPGDQVDAVAPSILVVSDTSQASELSVLDLRPPDIIQRHPGTISNDDEMYLTSDEITTDDGGFYTRGRFEAMDMFYRLTTLRSDRGESDTSKRSARRLSINSGAPTKTTQGAHNIEVYSTLGMHPQDKAKNALRRQVNGSLSPSFEIQLPTHCQQQQYQHHVLVEVKDHHLATTAISTPHSTLQGAAARGGPWALPEKNSVSLQLTSSPTCNSASAMLPSNSSPIEDIYRSPGTTIPPSDNGVPLSDSAEDITTVPLVEYGPLPSISTTVGASNRMLQSYQQFEEQQQSGSHMDSSQQAAFSPLMIKSSSQDGDDHSVVGLAKALKHSFDFTTQHQFQKTNPVESSV</sequence>
<feature type="region of interest" description="Disordered" evidence="4">
    <location>
        <begin position="1171"/>
        <end position="1190"/>
    </location>
</feature>
<evidence type="ECO:0000256" key="4">
    <source>
        <dbReference type="SAM" id="MobiDB-lite"/>
    </source>
</evidence>
<keyword evidence="6" id="KW-0732">Signal</keyword>
<keyword evidence="5" id="KW-0812">Transmembrane</keyword>
<feature type="compositionally biased region" description="Basic and acidic residues" evidence="4">
    <location>
        <begin position="216"/>
        <end position="226"/>
    </location>
</feature>
<feature type="compositionally biased region" description="Low complexity" evidence="4">
    <location>
        <begin position="201"/>
        <end position="212"/>
    </location>
</feature>
<dbReference type="KEGG" id="vde:111249032"/>
<evidence type="ECO:0000256" key="3">
    <source>
        <dbReference type="ARBA" id="ARBA00023157"/>
    </source>
</evidence>
<dbReference type="InterPro" id="IPR007110">
    <property type="entry name" value="Ig-like_dom"/>
</dbReference>
<evidence type="ECO:0000256" key="2">
    <source>
        <dbReference type="ARBA" id="ARBA00023136"/>
    </source>
</evidence>
<dbReference type="InterPro" id="IPR013162">
    <property type="entry name" value="CD80_C2-set"/>
</dbReference>
<evidence type="ECO:0000256" key="5">
    <source>
        <dbReference type="SAM" id="Phobius"/>
    </source>
</evidence>
<feature type="region of interest" description="Disordered" evidence="4">
    <location>
        <begin position="346"/>
        <end position="391"/>
    </location>
</feature>
<evidence type="ECO:0000313" key="9">
    <source>
        <dbReference type="Proteomes" id="UP000594260"/>
    </source>
</evidence>
<dbReference type="InterPro" id="IPR003599">
    <property type="entry name" value="Ig_sub"/>
</dbReference>
<feature type="compositionally biased region" description="Basic and acidic residues" evidence="4">
    <location>
        <begin position="350"/>
        <end position="371"/>
    </location>
</feature>
<dbReference type="PANTHER" id="PTHR23278">
    <property type="entry name" value="SIDESTEP PROTEIN"/>
    <property type="match status" value="1"/>
</dbReference>
<evidence type="ECO:0000259" key="7">
    <source>
        <dbReference type="PROSITE" id="PS50835"/>
    </source>
</evidence>
<name>A0A7M7JXM1_VARDE</name>
<feature type="domain" description="Ig-like" evidence="7">
    <location>
        <begin position="920"/>
        <end position="1011"/>
    </location>
</feature>
<keyword evidence="3" id="KW-1015">Disulfide bond</keyword>
<feature type="compositionally biased region" description="Basic and acidic residues" evidence="4">
    <location>
        <begin position="381"/>
        <end position="391"/>
    </location>
</feature>
<feature type="signal peptide" evidence="6">
    <location>
        <begin position="1"/>
        <end position="28"/>
    </location>
</feature>
<dbReference type="EnsemblMetazoa" id="XM_022802302">
    <property type="protein sequence ID" value="XP_022658037"/>
    <property type="gene ID" value="LOC111249032"/>
</dbReference>
<dbReference type="Gene3D" id="2.60.40.10">
    <property type="entry name" value="Immunoglobulins"/>
    <property type="match status" value="4"/>
</dbReference>
<evidence type="ECO:0000313" key="8">
    <source>
        <dbReference type="EnsemblMetazoa" id="XP_022658037"/>
    </source>
</evidence>
<feature type="chain" id="PRO_5029764455" description="Ig-like domain-containing protein" evidence="6">
    <location>
        <begin position="29"/>
        <end position="1715"/>
    </location>
</feature>
<comment type="subcellular location">
    <subcellularLocation>
        <location evidence="1">Membrane</location>
        <topology evidence="1">Single-pass membrane protein</topology>
    </subcellularLocation>
</comment>
<dbReference type="SMART" id="SM00409">
    <property type="entry name" value="IG"/>
    <property type="match status" value="5"/>
</dbReference>
<dbReference type="PANTHER" id="PTHR23278:SF19">
    <property type="entry name" value="OBSCURIN"/>
    <property type="match status" value="1"/>
</dbReference>
<accession>A0A7M7JXM1</accession>
<organism evidence="8 9">
    <name type="scientific">Varroa destructor</name>
    <name type="common">Honeybee mite</name>
    <dbReference type="NCBI Taxonomy" id="109461"/>
    <lineage>
        <taxon>Eukaryota</taxon>
        <taxon>Metazoa</taxon>
        <taxon>Ecdysozoa</taxon>
        <taxon>Arthropoda</taxon>
        <taxon>Chelicerata</taxon>
        <taxon>Arachnida</taxon>
        <taxon>Acari</taxon>
        <taxon>Parasitiformes</taxon>
        <taxon>Mesostigmata</taxon>
        <taxon>Gamasina</taxon>
        <taxon>Dermanyssoidea</taxon>
        <taxon>Varroidae</taxon>
        <taxon>Varroa</taxon>
    </lineage>
</organism>
<feature type="domain" description="Ig-like" evidence="7">
    <location>
        <begin position="813"/>
        <end position="906"/>
    </location>
</feature>
<feature type="region of interest" description="Disordered" evidence="4">
    <location>
        <begin position="1452"/>
        <end position="1478"/>
    </location>
</feature>
<feature type="compositionally biased region" description="Polar residues" evidence="4">
    <location>
        <begin position="102"/>
        <end position="121"/>
    </location>
</feature>
<dbReference type="PROSITE" id="PS50835">
    <property type="entry name" value="IG_LIKE"/>
    <property type="match status" value="4"/>
</dbReference>
<feature type="transmembrane region" description="Helical" evidence="5">
    <location>
        <begin position="1287"/>
        <end position="1309"/>
    </location>
</feature>
<dbReference type="OrthoDB" id="10006996at2759"/>
<keyword evidence="5" id="KW-1133">Transmembrane helix</keyword>
<dbReference type="GeneID" id="111249032"/>
<dbReference type="SMART" id="SM00408">
    <property type="entry name" value="IGc2"/>
    <property type="match status" value="3"/>
</dbReference>
<dbReference type="Proteomes" id="UP000594260">
    <property type="component" value="Unplaced"/>
</dbReference>
<protein>
    <recommendedName>
        <fullName evidence="7">Ig-like domain-containing protein</fullName>
    </recommendedName>
</protein>
<feature type="region of interest" description="Disordered" evidence="4">
    <location>
        <begin position="27"/>
        <end position="51"/>
    </location>
</feature>
<feature type="domain" description="Ig-like" evidence="7">
    <location>
        <begin position="517"/>
        <end position="690"/>
    </location>
</feature>
<feature type="region of interest" description="Disordered" evidence="4">
    <location>
        <begin position="197"/>
        <end position="226"/>
    </location>
</feature>
<feature type="domain" description="Ig-like" evidence="7">
    <location>
        <begin position="704"/>
        <end position="806"/>
    </location>
</feature>
<dbReference type="Pfam" id="PF08205">
    <property type="entry name" value="C2-set_2"/>
    <property type="match status" value="1"/>
</dbReference>
<feature type="compositionally biased region" description="Gly residues" evidence="4">
    <location>
        <begin position="39"/>
        <end position="48"/>
    </location>
</feature>
<dbReference type="SUPFAM" id="SSF48726">
    <property type="entry name" value="Immunoglobulin"/>
    <property type="match status" value="5"/>
</dbReference>